<dbReference type="EMBL" id="WSZK01000042">
    <property type="protein sequence ID" value="MWG36834.1"/>
    <property type="molecule type" value="Genomic_DNA"/>
</dbReference>
<reference evidence="1 2" key="1">
    <citation type="submission" date="2019-12" db="EMBL/GenBank/DDBJ databases">
        <title>Halocatena pleomorpha gen. nov. sp. nov., an extremely halophilic archaeon of family Halobacteriaceae isolated from saltpan soil.</title>
        <authorList>
            <person name="Pal Y."/>
            <person name="Verma A."/>
            <person name="Krishnamurthi S."/>
            <person name="Kumar P."/>
        </authorList>
    </citation>
    <scope>NUCLEOTIDE SEQUENCE [LARGE SCALE GENOMIC DNA]</scope>
    <source>
        <strain evidence="1 2">JCM 16495</strain>
    </source>
</reference>
<evidence type="ECO:0000313" key="1">
    <source>
        <dbReference type="EMBL" id="MWG36834.1"/>
    </source>
</evidence>
<dbReference type="Proteomes" id="UP000451471">
    <property type="component" value="Unassembled WGS sequence"/>
</dbReference>
<dbReference type="AlphaFoldDB" id="A0A6B0GPX1"/>
<dbReference type="SUPFAM" id="SSF51445">
    <property type="entry name" value="(Trans)glycosidases"/>
    <property type="match status" value="1"/>
</dbReference>
<dbReference type="OrthoDB" id="230596at2157"/>
<dbReference type="InterPro" id="IPR017853">
    <property type="entry name" value="GH"/>
</dbReference>
<keyword evidence="2" id="KW-1185">Reference proteome</keyword>
<evidence type="ECO:0008006" key="3">
    <source>
        <dbReference type="Google" id="ProtNLM"/>
    </source>
</evidence>
<protein>
    <recommendedName>
        <fullName evidence="3">Glycoside hydrolase family 5 domain-containing protein</fullName>
    </recommendedName>
</protein>
<organism evidence="1 2">
    <name type="scientific">Halomarina oriensis</name>
    <dbReference type="NCBI Taxonomy" id="671145"/>
    <lineage>
        <taxon>Archaea</taxon>
        <taxon>Methanobacteriati</taxon>
        <taxon>Methanobacteriota</taxon>
        <taxon>Stenosarchaea group</taxon>
        <taxon>Halobacteria</taxon>
        <taxon>Halobacteriales</taxon>
        <taxon>Natronomonadaceae</taxon>
        <taxon>Halomarina</taxon>
    </lineage>
</organism>
<gene>
    <name evidence="1" type="ORF">GQS65_20500</name>
</gene>
<name>A0A6B0GPX1_9EURY</name>
<dbReference type="Gene3D" id="3.20.20.80">
    <property type="entry name" value="Glycosidases"/>
    <property type="match status" value="1"/>
</dbReference>
<evidence type="ECO:0000313" key="2">
    <source>
        <dbReference type="Proteomes" id="UP000451471"/>
    </source>
</evidence>
<comment type="caution">
    <text evidence="1">The sequence shown here is derived from an EMBL/GenBank/DDBJ whole genome shotgun (WGS) entry which is preliminary data.</text>
</comment>
<accession>A0A6B0GPX1</accession>
<dbReference type="RefSeq" id="WP_158206482.1">
    <property type="nucleotide sequence ID" value="NZ_WSZK01000042.1"/>
</dbReference>
<proteinExistence type="predicted"/>
<sequence length="444" mass="49950">MATGIRQSAEHGWYWSYDGEPVVLLGGSEKDNLFQWTGTRLQDQLDDLVEAGGNFVRNTMSDRGEEDVSPFETSDDGSYDLDRWNESYWTRLSSFLDATATRDVIVGLTLWDQHDFNGAKWNTHAWNPANNRTLPADALPTSGGDHWQDRIEFFRTVEDGNETVLDYQERFVDEVLDYTLEYDHVIYNATNEGWAGIEWELHWAEYVLERAQHEGVKVDVGNMNLDPEDSVRKAIEYPDTFSYVELSQHNQDAAGSSGPEHYKKLQEWRTEVEEAVGPRPFNNVKIYGGFDGGNENAGTADEAVRRFWRNVLGGCAACRFHRQVAAGEATWGIGSSERARRQIRSVRMVEEVVDLCRAVPRQEALLDRTADEAYCAGVPEDSYVVYLPDGGDVTLSLGEGPHDVRYLDPETATWTDDATIDGVGSQTISPSRTQCLLVVTQPPS</sequence>